<evidence type="ECO:0000256" key="6">
    <source>
        <dbReference type="ARBA" id="ARBA00022969"/>
    </source>
</evidence>
<comment type="catalytic activity">
    <reaction evidence="7">
        <text>L-seryl-[protein] + ATP = O-phospho-L-seryl-[protein] + ADP + H(+)</text>
        <dbReference type="Rhea" id="RHEA:17989"/>
        <dbReference type="Rhea" id="RHEA-COMP:9863"/>
        <dbReference type="Rhea" id="RHEA-COMP:11604"/>
        <dbReference type="ChEBI" id="CHEBI:15378"/>
        <dbReference type="ChEBI" id="CHEBI:29999"/>
        <dbReference type="ChEBI" id="CHEBI:30616"/>
        <dbReference type="ChEBI" id="CHEBI:83421"/>
        <dbReference type="ChEBI" id="CHEBI:456216"/>
        <dbReference type="EC" id="2.7.11.1"/>
    </reaction>
</comment>
<evidence type="ECO:0000256" key="2">
    <source>
        <dbReference type="ARBA" id="ARBA00022679"/>
    </source>
</evidence>
<evidence type="ECO:0000313" key="9">
    <source>
        <dbReference type="EMBL" id="MBC5787403.1"/>
    </source>
</evidence>
<dbReference type="SMART" id="SM00387">
    <property type="entry name" value="HATPase_c"/>
    <property type="match status" value="1"/>
</dbReference>
<evidence type="ECO:0000256" key="3">
    <source>
        <dbReference type="ARBA" id="ARBA00022741"/>
    </source>
</evidence>
<dbReference type="Proteomes" id="UP000649151">
    <property type="component" value="Unassembled WGS sequence"/>
</dbReference>
<comment type="function">
    <text evidence="7">Binds to sigma F and blocks its ability to form an RNA polymerase holoenzyme (E-sigma F). Phosphorylates SpoIIAA on a serine residue. This phosphorylation may enable SpoIIAA to act as an anti-anti-sigma factor that counteracts SpoIIAB and thus releases sigma F from inhibition.</text>
</comment>
<dbReference type="HAMAP" id="MF_00637">
    <property type="entry name" value="Anti_sigma_F"/>
    <property type="match status" value="1"/>
</dbReference>
<accession>A0ABR7IQK5</accession>
<dbReference type="Pfam" id="PF13581">
    <property type="entry name" value="HATPase_c_2"/>
    <property type="match status" value="1"/>
</dbReference>
<feature type="domain" description="Histidine kinase/HSP90-like ATPase" evidence="8">
    <location>
        <begin position="35"/>
        <end position="140"/>
    </location>
</feature>
<sequence length="144" mass="15767">MENEMKLTIPSHSSNESFARIAVAGFFAQLDPTIDEIADIKTAVSEAVTNAIVHGYGDKIGLIHIRAQIHTDNKVVIRIRDTGCGIADIEQAMEPMYTTCKNGERSGLGFSVMQTFMDKVKVNSTQGKGTTVVLTKKLKSRNHD</sequence>
<dbReference type="SUPFAM" id="SSF55874">
    <property type="entry name" value="ATPase domain of HSP90 chaperone/DNA topoisomerase II/histidine kinase"/>
    <property type="match status" value="1"/>
</dbReference>
<comment type="caution">
    <text evidence="9">The sequence shown here is derived from an EMBL/GenBank/DDBJ whole genome shotgun (WGS) entry which is preliminary data.</text>
</comment>
<keyword evidence="2 7" id="KW-0808">Transferase</keyword>
<reference evidence="9 10" key="1">
    <citation type="submission" date="2020-08" db="EMBL/GenBank/DDBJ databases">
        <title>Genome public.</title>
        <authorList>
            <person name="Liu C."/>
            <person name="Sun Q."/>
        </authorList>
    </citation>
    <scope>NUCLEOTIDE SEQUENCE [LARGE SCALE GENOMIC DNA]</scope>
    <source>
        <strain evidence="9 10">NSJ-27</strain>
    </source>
</reference>
<dbReference type="PANTHER" id="PTHR35526:SF3">
    <property type="entry name" value="ANTI-SIGMA-F FACTOR RSBW"/>
    <property type="match status" value="1"/>
</dbReference>
<dbReference type="Gene3D" id="3.30.565.10">
    <property type="entry name" value="Histidine kinase-like ATPase, C-terminal domain"/>
    <property type="match status" value="1"/>
</dbReference>
<evidence type="ECO:0000259" key="8">
    <source>
        <dbReference type="SMART" id="SM00387"/>
    </source>
</evidence>
<evidence type="ECO:0000256" key="4">
    <source>
        <dbReference type="ARBA" id="ARBA00022777"/>
    </source>
</evidence>
<organism evidence="9 10">
    <name type="scientific">Clostridium facile</name>
    <dbReference type="NCBI Taxonomy" id="2763035"/>
    <lineage>
        <taxon>Bacteria</taxon>
        <taxon>Bacillati</taxon>
        <taxon>Bacillota</taxon>
        <taxon>Clostridia</taxon>
        <taxon>Eubacteriales</taxon>
        <taxon>Clostridiaceae</taxon>
        <taxon>Clostridium</taxon>
    </lineage>
</organism>
<dbReference type="EC" id="2.7.11.1" evidence="7"/>
<keyword evidence="10" id="KW-1185">Reference proteome</keyword>
<dbReference type="InterPro" id="IPR003594">
    <property type="entry name" value="HATPase_dom"/>
</dbReference>
<keyword evidence="3 7" id="KW-0547">Nucleotide-binding</keyword>
<protein>
    <recommendedName>
        <fullName evidence="7">Anti-sigma F factor</fullName>
        <ecNumber evidence="7">2.7.11.1</ecNumber>
    </recommendedName>
    <alternativeName>
        <fullName evidence="7">Stage II sporulation protein AB</fullName>
    </alternativeName>
</protein>
<name>A0ABR7IQK5_9CLOT</name>
<comment type="similarity">
    <text evidence="7">Belongs to the anti-sigma-factor family.</text>
</comment>
<dbReference type="InterPro" id="IPR010194">
    <property type="entry name" value="Anti-sigma_F"/>
</dbReference>
<keyword evidence="1 7" id="KW-0723">Serine/threonine-protein kinase</keyword>
<evidence type="ECO:0000256" key="1">
    <source>
        <dbReference type="ARBA" id="ARBA00022527"/>
    </source>
</evidence>
<evidence type="ECO:0000256" key="7">
    <source>
        <dbReference type="HAMAP-Rule" id="MF_00637"/>
    </source>
</evidence>
<dbReference type="InterPro" id="IPR050267">
    <property type="entry name" value="Anti-sigma-factor_SerPK"/>
</dbReference>
<gene>
    <name evidence="7" type="primary">spoIIAB</name>
    <name evidence="9" type="ORF">H8Z77_05110</name>
</gene>
<dbReference type="PANTHER" id="PTHR35526">
    <property type="entry name" value="ANTI-SIGMA-F FACTOR RSBW-RELATED"/>
    <property type="match status" value="1"/>
</dbReference>
<evidence type="ECO:0000313" key="10">
    <source>
        <dbReference type="Proteomes" id="UP000649151"/>
    </source>
</evidence>
<evidence type="ECO:0000256" key="5">
    <source>
        <dbReference type="ARBA" id="ARBA00022840"/>
    </source>
</evidence>
<comment type="catalytic activity">
    <reaction evidence="7">
        <text>L-threonyl-[protein] + ATP = O-phospho-L-threonyl-[protein] + ADP + H(+)</text>
        <dbReference type="Rhea" id="RHEA:46608"/>
        <dbReference type="Rhea" id="RHEA-COMP:11060"/>
        <dbReference type="Rhea" id="RHEA-COMP:11605"/>
        <dbReference type="ChEBI" id="CHEBI:15378"/>
        <dbReference type="ChEBI" id="CHEBI:30013"/>
        <dbReference type="ChEBI" id="CHEBI:30616"/>
        <dbReference type="ChEBI" id="CHEBI:61977"/>
        <dbReference type="ChEBI" id="CHEBI:456216"/>
        <dbReference type="EC" id="2.7.11.1"/>
    </reaction>
</comment>
<dbReference type="InterPro" id="IPR036890">
    <property type="entry name" value="HATPase_C_sf"/>
</dbReference>
<keyword evidence="5 7" id="KW-0067">ATP-binding</keyword>
<dbReference type="EMBL" id="JACOQK010000001">
    <property type="protein sequence ID" value="MBC5787403.1"/>
    <property type="molecule type" value="Genomic_DNA"/>
</dbReference>
<keyword evidence="6 7" id="KW-0749">Sporulation</keyword>
<proteinExistence type="inferred from homology"/>
<dbReference type="GO" id="GO:0004674">
    <property type="term" value="F:protein serine/threonine kinase activity"/>
    <property type="evidence" value="ECO:0007669"/>
    <property type="project" value="UniProtKB-EC"/>
</dbReference>
<keyword evidence="4 7" id="KW-0418">Kinase</keyword>
<dbReference type="NCBIfam" id="TIGR01925">
    <property type="entry name" value="spIIAB"/>
    <property type="match status" value="1"/>
</dbReference>